<keyword evidence="2" id="KW-0812">Transmembrane</keyword>
<evidence type="ECO:0000256" key="2">
    <source>
        <dbReference type="SAM" id="Phobius"/>
    </source>
</evidence>
<keyword evidence="2" id="KW-0472">Membrane</keyword>
<sequence>MTVPASRVRRRPRTPGRMLPLLLATALLLPVAFLVVRAHQYIDADREVLERERLGVEYLRALGPVTEALVDAQSAAVADRQPPRENLQQAVERAAVVDARIGGELGTSERWAGIRAKLEALPERSLAPEAAFSAYREVTDLLLALHGKVRETSGLIRDSGAASYFLQDGVGEEMPEATVAAGRLIDVAVLAEQRPATERMRTLSELATLRLAALQPANDLVNNLRAVVDSSASADLGPSVLTPFDAFQRAVEAMAIHAQPDNRTGTVDVVRLTSARDDAQRASTQLQPILLDEIDRLLVERIDQLDRDDLLTMAAGGVAGLLLVALAASGWLSRPRDITGSPQAPDTESDEPEQPVGTRWEPIRSTGDRALEPVGHGHDPDRWRPFDAAR</sequence>
<dbReference type="OrthoDB" id="5178692at2"/>
<protein>
    <recommendedName>
        <fullName evidence="5">Nitrate/nitrite sensing protein domain-containing protein</fullName>
    </recommendedName>
</protein>
<dbReference type="Proteomes" id="UP000262621">
    <property type="component" value="Unassembled WGS sequence"/>
</dbReference>
<dbReference type="EMBL" id="QVFU01000018">
    <property type="protein sequence ID" value="RFS45255.1"/>
    <property type="molecule type" value="Genomic_DNA"/>
</dbReference>
<feature type="transmembrane region" description="Helical" evidence="2">
    <location>
        <begin position="310"/>
        <end position="332"/>
    </location>
</feature>
<organism evidence="3 4">
    <name type="scientific">Micromonospora craniellae</name>
    <dbReference type="NCBI Taxonomy" id="2294034"/>
    <lineage>
        <taxon>Bacteria</taxon>
        <taxon>Bacillati</taxon>
        <taxon>Actinomycetota</taxon>
        <taxon>Actinomycetes</taxon>
        <taxon>Micromonosporales</taxon>
        <taxon>Micromonosporaceae</taxon>
        <taxon>Micromonospora</taxon>
    </lineage>
</organism>
<evidence type="ECO:0000256" key="1">
    <source>
        <dbReference type="SAM" id="MobiDB-lite"/>
    </source>
</evidence>
<name>A0A372FWU3_9ACTN</name>
<keyword evidence="2" id="KW-1133">Transmembrane helix</keyword>
<evidence type="ECO:0008006" key="5">
    <source>
        <dbReference type="Google" id="ProtNLM"/>
    </source>
</evidence>
<reference evidence="3 4" key="1">
    <citation type="submission" date="2018-08" db="EMBL/GenBank/DDBJ databases">
        <title>Verrucosispora craniellae sp. nov., isolated from a marine sponge in the South China Sea.</title>
        <authorList>
            <person name="Li L."/>
            <person name="Lin H.W."/>
        </authorList>
    </citation>
    <scope>NUCLEOTIDE SEQUENCE [LARGE SCALE GENOMIC DNA]</scope>
    <source>
        <strain evidence="3 4">LHW63014</strain>
    </source>
</reference>
<feature type="compositionally biased region" description="Basic and acidic residues" evidence="1">
    <location>
        <begin position="366"/>
        <end position="390"/>
    </location>
</feature>
<proteinExistence type="predicted"/>
<accession>A0A372FWU3</accession>
<gene>
    <name evidence="3" type="ORF">D0Q02_17685</name>
</gene>
<evidence type="ECO:0000313" key="4">
    <source>
        <dbReference type="Proteomes" id="UP000262621"/>
    </source>
</evidence>
<comment type="caution">
    <text evidence="3">The sequence shown here is derived from an EMBL/GenBank/DDBJ whole genome shotgun (WGS) entry which is preliminary data.</text>
</comment>
<evidence type="ECO:0000313" key="3">
    <source>
        <dbReference type="EMBL" id="RFS45255.1"/>
    </source>
</evidence>
<dbReference type="AlphaFoldDB" id="A0A372FWU3"/>
<dbReference type="RefSeq" id="WP_117229087.1">
    <property type="nucleotide sequence ID" value="NZ_CP061725.1"/>
</dbReference>
<feature type="region of interest" description="Disordered" evidence="1">
    <location>
        <begin position="334"/>
        <end position="390"/>
    </location>
</feature>
<keyword evidence="4" id="KW-1185">Reference proteome</keyword>